<dbReference type="PROSITE" id="PS51257">
    <property type="entry name" value="PROKAR_LIPOPROTEIN"/>
    <property type="match status" value="1"/>
</dbReference>
<evidence type="ECO:0000256" key="2">
    <source>
        <dbReference type="SAM" id="Coils"/>
    </source>
</evidence>
<dbReference type="Gene3D" id="1.20.1270.180">
    <property type="match status" value="1"/>
</dbReference>
<evidence type="ECO:0000313" key="5">
    <source>
        <dbReference type="Proteomes" id="UP000092578"/>
    </source>
</evidence>
<organism evidence="4 5">
    <name type="scientific">Pseudobacillus wudalianchiensis</name>
    <dbReference type="NCBI Taxonomy" id="1743143"/>
    <lineage>
        <taxon>Bacteria</taxon>
        <taxon>Bacillati</taxon>
        <taxon>Bacillota</taxon>
        <taxon>Bacilli</taxon>
        <taxon>Bacillales</taxon>
        <taxon>Bacillaceae</taxon>
        <taxon>Pseudobacillus</taxon>
    </lineage>
</organism>
<name>A0A1B9AYT7_9BACI</name>
<keyword evidence="1" id="KW-0802">TPR repeat</keyword>
<dbReference type="Proteomes" id="UP000092578">
    <property type="component" value="Unassembled WGS sequence"/>
</dbReference>
<keyword evidence="5" id="KW-1185">Reference proteome</keyword>
<reference evidence="5" key="1">
    <citation type="submission" date="2016-05" db="EMBL/GenBank/DDBJ databases">
        <authorList>
            <person name="Liu B."/>
            <person name="Wang J."/>
            <person name="Zhu Y."/>
            <person name="Liu G."/>
            <person name="Chen Q."/>
            <person name="Chen Z."/>
            <person name="Lan J."/>
            <person name="Che J."/>
            <person name="Ge C."/>
            <person name="Shi H."/>
            <person name="Pan Z."/>
            <person name="Liu X."/>
        </authorList>
    </citation>
    <scope>NUCLEOTIDE SEQUENCE [LARGE SCALE GENOMIC DNA]</scope>
    <source>
        <strain evidence="5">FJAT-27215</strain>
    </source>
</reference>
<dbReference type="InterPro" id="IPR009739">
    <property type="entry name" value="LprI-like_N"/>
</dbReference>
<dbReference type="PROSITE" id="PS50005">
    <property type="entry name" value="TPR"/>
    <property type="match status" value="1"/>
</dbReference>
<dbReference type="PANTHER" id="PTHR39176">
    <property type="entry name" value="PERIPLASMIC PROTEIN-RELATED"/>
    <property type="match status" value="1"/>
</dbReference>
<evidence type="ECO:0000313" key="4">
    <source>
        <dbReference type="EMBL" id="OCA88941.1"/>
    </source>
</evidence>
<keyword evidence="2" id="KW-0175">Coiled coil</keyword>
<dbReference type="AlphaFoldDB" id="A0A1B9AYT7"/>
<dbReference type="InterPro" id="IPR019734">
    <property type="entry name" value="TPR_rpt"/>
</dbReference>
<comment type="caution">
    <text evidence="4">The sequence shown here is derived from an EMBL/GenBank/DDBJ whole genome shotgun (WGS) entry which is preliminary data.</text>
</comment>
<dbReference type="PANTHER" id="PTHR39176:SF1">
    <property type="entry name" value="PERIPLASMIC PROTEIN"/>
    <property type="match status" value="1"/>
</dbReference>
<feature type="coiled-coil region" evidence="2">
    <location>
        <begin position="167"/>
        <end position="200"/>
    </location>
</feature>
<proteinExistence type="predicted"/>
<dbReference type="Pfam" id="PF07007">
    <property type="entry name" value="LprI"/>
    <property type="match status" value="1"/>
</dbReference>
<gene>
    <name evidence="4" type="ORF">A8F95_05835</name>
</gene>
<feature type="repeat" description="TPR" evidence="1">
    <location>
        <begin position="22"/>
        <end position="55"/>
    </location>
</feature>
<dbReference type="RefSeq" id="WP_065410254.1">
    <property type="nucleotide sequence ID" value="NZ_MAYT01000012.1"/>
</dbReference>
<feature type="domain" description="Lysozyme inhibitor LprI-like N-terminal" evidence="3">
    <location>
        <begin position="223"/>
        <end position="309"/>
    </location>
</feature>
<accession>A0A1B9AYT7</accession>
<dbReference type="EMBL" id="MAYT01000012">
    <property type="protein sequence ID" value="OCA88941.1"/>
    <property type="molecule type" value="Genomic_DNA"/>
</dbReference>
<evidence type="ECO:0000259" key="3">
    <source>
        <dbReference type="Pfam" id="PF07007"/>
    </source>
</evidence>
<evidence type="ECO:0000256" key="1">
    <source>
        <dbReference type="PROSITE-ProRule" id="PRU00339"/>
    </source>
</evidence>
<sequence>MKRAAGVVVAAILLAGCNNGTYEKAMEQGKLALANGEFDKAQASFELALDEKPKDEKAKGLYEDLTAYHEVEKAVEEAKWEDALTKANRLLQEGHLADSLKKELEEYVKTAESNDEQSSEVAKKLEEIKDSIGQGNYSDAQTSINELKQNEETATALSGFSDEVKNIEESINERLQKQKAAEALEEKERARAEAAVSKKEEYLQKLYNIEAGMSDLTYIYEHGTTVEMREAEAAAYKKWDDALNDIYGVLKTQLSSSEMTNLRDKQREWIKYRDRTAKAESATYEGGSFASVQYVSTQARLTRERCYELVNIYMR</sequence>
<protein>
    <recommendedName>
        <fullName evidence="3">Lysozyme inhibitor LprI-like N-terminal domain-containing protein</fullName>
    </recommendedName>
</protein>